<proteinExistence type="inferred from homology"/>
<dbReference type="HAMAP" id="MF_00358">
    <property type="entry name" value="Ribosomal_bS21"/>
    <property type="match status" value="1"/>
</dbReference>
<dbReference type="RefSeq" id="WP_151966251.1">
    <property type="nucleotide sequence ID" value="NZ_AP019860.1"/>
</dbReference>
<dbReference type="PANTHER" id="PTHR21109:SF0">
    <property type="entry name" value="SMALL RIBOSOMAL SUBUNIT PROTEIN BS21M"/>
    <property type="match status" value="1"/>
</dbReference>
<evidence type="ECO:0000256" key="2">
    <source>
        <dbReference type="ARBA" id="ARBA00022980"/>
    </source>
</evidence>
<dbReference type="GO" id="GO:0003735">
    <property type="term" value="F:structural constituent of ribosome"/>
    <property type="evidence" value="ECO:0007669"/>
    <property type="project" value="InterPro"/>
</dbReference>
<evidence type="ECO:0000313" key="7">
    <source>
        <dbReference type="EMBL" id="BBM81991.1"/>
    </source>
</evidence>
<dbReference type="GO" id="GO:1990904">
    <property type="term" value="C:ribonucleoprotein complex"/>
    <property type="evidence" value="ECO:0007669"/>
    <property type="project" value="UniProtKB-KW"/>
</dbReference>
<evidence type="ECO:0000256" key="6">
    <source>
        <dbReference type="RuleBase" id="RU000667"/>
    </source>
</evidence>
<dbReference type="PANTHER" id="PTHR21109">
    <property type="entry name" value="MITOCHONDRIAL 28S RIBOSOMAL PROTEIN S21"/>
    <property type="match status" value="1"/>
</dbReference>
<evidence type="ECO:0000256" key="3">
    <source>
        <dbReference type="ARBA" id="ARBA00023274"/>
    </source>
</evidence>
<reference evidence="7 8" key="1">
    <citation type="submission" date="2019-08" db="EMBL/GenBank/DDBJ databases">
        <title>Complete genome sequence of Candidatus Uab amorphum.</title>
        <authorList>
            <person name="Shiratori T."/>
            <person name="Suzuki S."/>
            <person name="Kakizawa Y."/>
            <person name="Ishida K."/>
        </authorList>
    </citation>
    <scope>NUCLEOTIDE SEQUENCE [LARGE SCALE GENOMIC DNA]</scope>
    <source>
        <strain evidence="7 8">SRT547</strain>
    </source>
</reference>
<keyword evidence="3 5" id="KW-0687">Ribonucleoprotein</keyword>
<dbReference type="NCBIfam" id="TIGR00030">
    <property type="entry name" value="S21p"/>
    <property type="match status" value="1"/>
</dbReference>
<evidence type="ECO:0000256" key="1">
    <source>
        <dbReference type="ARBA" id="ARBA00006640"/>
    </source>
</evidence>
<dbReference type="GO" id="GO:0006412">
    <property type="term" value="P:translation"/>
    <property type="evidence" value="ECO:0007669"/>
    <property type="project" value="UniProtKB-UniRule"/>
</dbReference>
<sequence>MSIKINVEKGDNIDKVLRRFKKMCEKEGLIKEIKKKQYYEKPCQKRRREYLKRKRRHLKMLNLMRQTKKKKR</sequence>
<evidence type="ECO:0000256" key="4">
    <source>
        <dbReference type="ARBA" id="ARBA00035135"/>
    </source>
</evidence>
<dbReference type="EMBL" id="AP019860">
    <property type="protein sequence ID" value="BBM81991.1"/>
    <property type="molecule type" value="Genomic_DNA"/>
</dbReference>
<name>A0A5S9F1A2_UABAM</name>
<accession>A0A5S9F1A2</accession>
<dbReference type="GO" id="GO:0005840">
    <property type="term" value="C:ribosome"/>
    <property type="evidence" value="ECO:0007669"/>
    <property type="project" value="UniProtKB-KW"/>
</dbReference>
<dbReference type="KEGG" id="uam:UABAM_00334"/>
<dbReference type="Pfam" id="PF01165">
    <property type="entry name" value="Ribosomal_S21"/>
    <property type="match status" value="1"/>
</dbReference>
<dbReference type="AlphaFoldDB" id="A0A5S9F1A2"/>
<evidence type="ECO:0000313" key="8">
    <source>
        <dbReference type="Proteomes" id="UP000326354"/>
    </source>
</evidence>
<dbReference type="Gene3D" id="1.20.5.1150">
    <property type="entry name" value="Ribosomal protein S8"/>
    <property type="match status" value="1"/>
</dbReference>
<comment type="similarity">
    <text evidence="1 5 6">Belongs to the bacterial ribosomal protein bS21 family.</text>
</comment>
<keyword evidence="2 5" id="KW-0689">Ribosomal protein</keyword>
<organism evidence="7 8">
    <name type="scientific">Uabimicrobium amorphum</name>
    <dbReference type="NCBI Taxonomy" id="2596890"/>
    <lineage>
        <taxon>Bacteria</taxon>
        <taxon>Pseudomonadati</taxon>
        <taxon>Planctomycetota</taxon>
        <taxon>Candidatus Uabimicrobiia</taxon>
        <taxon>Candidatus Uabimicrobiales</taxon>
        <taxon>Candidatus Uabimicrobiaceae</taxon>
        <taxon>Candidatus Uabimicrobium</taxon>
    </lineage>
</organism>
<gene>
    <name evidence="5" type="primary">rpsU</name>
    <name evidence="7" type="ORF">UABAM_00334</name>
</gene>
<dbReference type="PRINTS" id="PR00976">
    <property type="entry name" value="RIBOSOMALS21"/>
</dbReference>
<dbReference type="InterPro" id="IPR001911">
    <property type="entry name" value="Ribosomal_bS21"/>
</dbReference>
<keyword evidence="8" id="KW-1185">Reference proteome</keyword>
<evidence type="ECO:0000256" key="5">
    <source>
        <dbReference type="HAMAP-Rule" id="MF_00358"/>
    </source>
</evidence>
<dbReference type="Proteomes" id="UP000326354">
    <property type="component" value="Chromosome"/>
</dbReference>
<protein>
    <recommendedName>
        <fullName evidence="4 5">Small ribosomal subunit protein bS21</fullName>
    </recommendedName>
</protein>
<dbReference type="InterPro" id="IPR038380">
    <property type="entry name" value="Ribosomal_bS21_sf"/>
</dbReference>